<evidence type="ECO:0000313" key="1">
    <source>
        <dbReference type="EMBL" id="MBX70517.1"/>
    </source>
</evidence>
<dbReference type="AlphaFoldDB" id="A0A2P2QU57"/>
<sequence length="19" mass="2059">MTLTLSFPARDGTLPLQPT</sequence>
<dbReference type="EMBL" id="GGEC01090033">
    <property type="protein sequence ID" value="MBX70517.1"/>
    <property type="molecule type" value="Transcribed_RNA"/>
</dbReference>
<organism evidence="1">
    <name type="scientific">Rhizophora mucronata</name>
    <name type="common">Asiatic mangrove</name>
    <dbReference type="NCBI Taxonomy" id="61149"/>
    <lineage>
        <taxon>Eukaryota</taxon>
        <taxon>Viridiplantae</taxon>
        <taxon>Streptophyta</taxon>
        <taxon>Embryophyta</taxon>
        <taxon>Tracheophyta</taxon>
        <taxon>Spermatophyta</taxon>
        <taxon>Magnoliopsida</taxon>
        <taxon>eudicotyledons</taxon>
        <taxon>Gunneridae</taxon>
        <taxon>Pentapetalae</taxon>
        <taxon>rosids</taxon>
        <taxon>fabids</taxon>
        <taxon>Malpighiales</taxon>
        <taxon>Rhizophoraceae</taxon>
        <taxon>Rhizophora</taxon>
    </lineage>
</organism>
<protein>
    <submittedName>
        <fullName evidence="1">Uncharacterized protein</fullName>
    </submittedName>
</protein>
<proteinExistence type="predicted"/>
<reference evidence="1" key="1">
    <citation type="submission" date="2018-02" db="EMBL/GenBank/DDBJ databases">
        <title>Rhizophora mucronata_Transcriptome.</title>
        <authorList>
            <person name="Meera S.P."/>
            <person name="Sreeshan A."/>
            <person name="Augustine A."/>
        </authorList>
    </citation>
    <scope>NUCLEOTIDE SEQUENCE</scope>
    <source>
        <tissue evidence="1">Leaf</tissue>
    </source>
</reference>
<name>A0A2P2QU57_RHIMU</name>
<accession>A0A2P2QU57</accession>